<evidence type="ECO:0000313" key="1">
    <source>
        <dbReference type="EMBL" id="KRX09951.1"/>
    </source>
</evidence>
<organism evidence="1 2">
    <name type="scientific">Pseudocohnilembus persalinus</name>
    <name type="common">Ciliate</name>
    <dbReference type="NCBI Taxonomy" id="266149"/>
    <lineage>
        <taxon>Eukaryota</taxon>
        <taxon>Sar</taxon>
        <taxon>Alveolata</taxon>
        <taxon>Ciliophora</taxon>
        <taxon>Intramacronucleata</taxon>
        <taxon>Oligohymenophorea</taxon>
        <taxon>Scuticociliatia</taxon>
        <taxon>Philasterida</taxon>
        <taxon>Pseudocohnilembidae</taxon>
        <taxon>Pseudocohnilembus</taxon>
    </lineage>
</organism>
<dbReference type="InParanoid" id="A0A0V0R620"/>
<accession>A0A0V0R620</accession>
<name>A0A0V0R620_PSEPJ</name>
<evidence type="ECO:0008006" key="3">
    <source>
        <dbReference type="Google" id="ProtNLM"/>
    </source>
</evidence>
<reference evidence="1 2" key="1">
    <citation type="journal article" date="2015" name="Sci. Rep.">
        <title>Genome of the facultative scuticociliatosis pathogen Pseudocohnilembus persalinus provides insight into its virulence through horizontal gene transfer.</title>
        <authorList>
            <person name="Xiong J."/>
            <person name="Wang G."/>
            <person name="Cheng J."/>
            <person name="Tian M."/>
            <person name="Pan X."/>
            <person name="Warren A."/>
            <person name="Jiang C."/>
            <person name="Yuan D."/>
            <person name="Miao W."/>
        </authorList>
    </citation>
    <scope>NUCLEOTIDE SEQUENCE [LARGE SCALE GENOMIC DNA]</scope>
    <source>
        <strain evidence="1">36N120E</strain>
    </source>
</reference>
<dbReference type="AlphaFoldDB" id="A0A0V0R620"/>
<evidence type="ECO:0000313" key="2">
    <source>
        <dbReference type="Proteomes" id="UP000054937"/>
    </source>
</evidence>
<keyword evidence="2" id="KW-1185">Reference proteome</keyword>
<gene>
    <name evidence="1" type="ORF">PPERSA_05343</name>
</gene>
<comment type="caution">
    <text evidence="1">The sequence shown here is derived from an EMBL/GenBank/DDBJ whole genome shotgun (WGS) entry which is preliminary data.</text>
</comment>
<proteinExistence type="predicted"/>
<dbReference type="Proteomes" id="UP000054937">
    <property type="component" value="Unassembled WGS sequence"/>
</dbReference>
<protein>
    <recommendedName>
        <fullName evidence="3">Insulin-like growth factor binding protein, N-terminal</fullName>
    </recommendedName>
</protein>
<sequence length="244" mass="28721">MGDRIFKYLEFGVINEDYMWIKCDGFNQSRKNVIFFANPLDCQVYRSLTDNSIYLYQFENIGLSHIFHTYHNNKTASILVSSSFINGNEFENLQAVRIDTKNCHEDCKTCYNYDTCLSCYGDMGLNNENQCQCLENSIHAYEYKGQCKVCQNFNLNYTLEGYWSKGDCFENYYLPDIIQHINNKCKIKLNSDYFYCRDQKDSKIITSLNQDGEFISCSQDCFPCNNNDTHFKLFYDTKNVIEIQ</sequence>
<dbReference type="EMBL" id="LDAU01000042">
    <property type="protein sequence ID" value="KRX09951.1"/>
    <property type="molecule type" value="Genomic_DNA"/>
</dbReference>